<dbReference type="PANTHER" id="PTHR30034">
    <property type="entry name" value="FLAGELLAR MOTOR SWITCH PROTEIN FLIM"/>
    <property type="match status" value="1"/>
</dbReference>
<dbReference type="GO" id="GO:0050918">
    <property type="term" value="P:positive chemotaxis"/>
    <property type="evidence" value="ECO:0007669"/>
    <property type="project" value="TreeGrafter"/>
</dbReference>
<keyword evidence="8" id="KW-0283">Flagellar rotation</keyword>
<evidence type="ECO:0000256" key="9">
    <source>
        <dbReference type="ARBA" id="ARBA00023136"/>
    </source>
</evidence>
<dbReference type="Pfam" id="PF01052">
    <property type="entry name" value="FliMN_C"/>
    <property type="match status" value="1"/>
</dbReference>
<dbReference type="InterPro" id="IPR028976">
    <property type="entry name" value="CheC-like_sf"/>
</dbReference>
<dbReference type="SUPFAM" id="SSF101801">
    <property type="entry name" value="Surface presentation of antigens (SPOA)"/>
    <property type="match status" value="1"/>
</dbReference>
<keyword evidence="10" id="KW-0975">Bacterial flagellum</keyword>
<evidence type="ECO:0000256" key="4">
    <source>
        <dbReference type="ARBA" id="ARBA00021898"/>
    </source>
</evidence>
<comment type="similarity">
    <text evidence="3">Belongs to the FliM family.</text>
</comment>
<dbReference type="InterPro" id="IPR001543">
    <property type="entry name" value="FliN-like_C"/>
</dbReference>
<evidence type="ECO:0000256" key="10">
    <source>
        <dbReference type="ARBA" id="ARBA00023143"/>
    </source>
</evidence>
<dbReference type="PANTHER" id="PTHR30034:SF3">
    <property type="entry name" value="FLAGELLAR MOTOR SWITCH PROTEIN FLIM"/>
    <property type="match status" value="1"/>
</dbReference>
<proteinExistence type="inferred from homology"/>
<keyword evidence="6" id="KW-0145">Chemotaxis</keyword>
<dbReference type="PRINTS" id="PR00955">
    <property type="entry name" value="FLGMOTORFLIM"/>
</dbReference>
<dbReference type="OrthoDB" id="9806941at2"/>
<dbReference type="GO" id="GO:0071978">
    <property type="term" value="P:bacterial-type flagellum-dependent swarming motility"/>
    <property type="evidence" value="ECO:0007669"/>
    <property type="project" value="TreeGrafter"/>
</dbReference>
<name>A0A1G7UIL0_9RHOB</name>
<dbReference type="GO" id="GO:0005886">
    <property type="term" value="C:plasma membrane"/>
    <property type="evidence" value="ECO:0007669"/>
    <property type="project" value="UniProtKB-SubCell"/>
</dbReference>
<keyword evidence="9" id="KW-0472">Membrane</keyword>
<dbReference type="CDD" id="cd17908">
    <property type="entry name" value="FliM"/>
    <property type="match status" value="1"/>
</dbReference>
<organism evidence="13 14">
    <name type="scientific">Sulfitobacter delicatus</name>
    <dbReference type="NCBI Taxonomy" id="218672"/>
    <lineage>
        <taxon>Bacteria</taxon>
        <taxon>Pseudomonadati</taxon>
        <taxon>Pseudomonadota</taxon>
        <taxon>Alphaproteobacteria</taxon>
        <taxon>Rhodobacterales</taxon>
        <taxon>Roseobacteraceae</taxon>
        <taxon>Sulfitobacter</taxon>
    </lineage>
</organism>
<evidence type="ECO:0000256" key="5">
    <source>
        <dbReference type="ARBA" id="ARBA00022475"/>
    </source>
</evidence>
<accession>A0A1G7UIL0</accession>
<keyword evidence="13" id="KW-0966">Cell projection</keyword>
<keyword evidence="13" id="KW-0969">Cilium</keyword>
<evidence type="ECO:0000256" key="8">
    <source>
        <dbReference type="ARBA" id="ARBA00022779"/>
    </source>
</evidence>
<dbReference type="STRING" id="218672.SAMN04489759_10826"/>
<keyword evidence="14" id="KW-1185">Reference proteome</keyword>
<keyword evidence="7" id="KW-0997">Cell inner membrane</keyword>
<sequence length="317" mass="34834">MSATTSPQEEALSLEETMIRQARESFQRLPTLEIIVDRLLLALVPDLKSYCTVSPEIELQSLEYLPYEDAMEATQAPSLFAIADAQGWNTQIACVVEPDLLFSVLEIMLGGRRAPPNEWKPRGLTAIEQKLGRRLAELSLKVLSNCLADISPVTFDIQSLESNPRSVMLAAPRTATVAVRLHMSFEDRSGHMTLILPYGNLDEVSAQLAQPFLGGRSTTDSNARKDMNNQISSTTVTITGVLQEVKIPLREVMEWKPGHVIDLGMTVDTPVVGMVNAQPMFQAAFGQRSNGALALRVIQSLLPAETEEEIDDDASLD</sequence>
<dbReference type="InterPro" id="IPR036429">
    <property type="entry name" value="SpoA-like_sf"/>
</dbReference>
<feature type="domain" description="Flagellar motor switch protein FliN-like C-terminal" evidence="12">
    <location>
        <begin position="230"/>
        <end position="299"/>
    </location>
</feature>
<comment type="function">
    <text evidence="11">FliM is one of three proteins (FliG, FliN, FliM) that forms the rotor-mounted switch complex (C ring), located at the base of the basal body. This complex interacts with the CheY and CheZ chemotaxis proteins, in addition to contacting components of the motor that determine the direction of flagellar rotation.</text>
</comment>
<dbReference type="EMBL" id="FNBP01000008">
    <property type="protein sequence ID" value="SDG47395.1"/>
    <property type="molecule type" value="Genomic_DNA"/>
</dbReference>
<evidence type="ECO:0000256" key="6">
    <source>
        <dbReference type="ARBA" id="ARBA00022500"/>
    </source>
</evidence>
<evidence type="ECO:0000313" key="13">
    <source>
        <dbReference type="EMBL" id="SDG47395.1"/>
    </source>
</evidence>
<dbReference type="RefSeq" id="WP_093743215.1">
    <property type="nucleotide sequence ID" value="NZ_FNBP01000008.1"/>
</dbReference>
<evidence type="ECO:0000259" key="12">
    <source>
        <dbReference type="Pfam" id="PF01052"/>
    </source>
</evidence>
<reference evidence="14" key="1">
    <citation type="submission" date="2016-10" db="EMBL/GenBank/DDBJ databases">
        <authorList>
            <person name="Varghese N."/>
            <person name="Submissions S."/>
        </authorList>
    </citation>
    <scope>NUCLEOTIDE SEQUENCE [LARGE SCALE GENOMIC DNA]</scope>
    <source>
        <strain evidence="14">DSM 16477</strain>
    </source>
</reference>
<dbReference type="GO" id="GO:0009425">
    <property type="term" value="C:bacterial-type flagellum basal body"/>
    <property type="evidence" value="ECO:0007669"/>
    <property type="project" value="UniProtKB-SubCell"/>
</dbReference>
<evidence type="ECO:0000313" key="14">
    <source>
        <dbReference type="Proteomes" id="UP000199399"/>
    </source>
</evidence>
<keyword evidence="5" id="KW-1003">Cell membrane</keyword>
<dbReference type="InterPro" id="IPR001689">
    <property type="entry name" value="Flag_FliM"/>
</dbReference>
<dbReference type="Proteomes" id="UP000199399">
    <property type="component" value="Unassembled WGS sequence"/>
</dbReference>
<dbReference type="Gene3D" id="2.30.330.10">
    <property type="entry name" value="SpoA-like"/>
    <property type="match status" value="1"/>
</dbReference>
<evidence type="ECO:0000256" key="2">
    <source>
        <dbReference type="ARBA" id="ARBA00004417"/>
    </source>
</evidence>
<dbReference type="Pfam" id="PF02154">
    <property type="entry name" value="FliM"/>
    <property type="match status" value="1"/>
</dbReference>
<protein>
    <recommendedName>
        <fullName evidence="4">Flagellar motor switch protein FliM</fullName>
    </recommendedName>
</protein>
<evidence type="ECO:0000256" key="7">
    <source>
        <dbReference type="ARBA" id="ARBA00022519"/>
    </source>
</evidence>
<gene>
    <name evidence="13" type="ORF">SAMN04489759_10826</name>
</gene>
<evidence type="ECO:0000256" key="1">
    <source>
        <dbReference type="ARBA" id="ARBA00004117"/>
    </source>
</evidence>
<dbReference type="AlphaFoldDB" id="A0A1G7UIL0"/>
<evidence type="ECO:0000256" key="11">
    <source>
        <dbReference type="ARBA" id="ARBA00025044"/>
    </source>
</evidence>
<evidence type="ECO:0000256" key="3">
    <source>
        <dbReference type="ARBA" id="ARBA00011049"/>
    </source>
</evidence>
<keyword evidence="13" id="KW-0282">Flagellum</keyword>
<comment type="subcellular location">
    <subcellularLocation>
        <location evidence="1">Bacterial flagellum basal body</location>
    </subcellularLocation>
    <subcellularLocation>
        <location evidence="2">Cell inner membrane</location>
        <topology evidence="2">Peripheral membrane protein</topology>
    </subcellularLocation>
</comment>
<dbReference type="SUPFAM" id="SSF103039">
    <property type="entry name" value="CheC-like"/>
    <property type="match status" value="1"/>
</dbReference>
<dbReference type="GO" id="GO:0003774">
    <property type="term" value="F:cytoskeletal motor activity"/>
    <property type="evidence" value="ECO:0007669"/>
    <property type="project" value="InterPro"/>
</dbReference>
<dbReference type="Gene3D" id="3.40.1550.10">
    <property type="entry name" value="CheC-like"/>
    <property type="match status" value="1"/>
</dbReference>